<dbReference type="RefSeq" id="WP_106186169.1">
    <property type="nucleotide sequence ID" value="NZ_PVTF01000002.1"/>
</dbReference>
<dbReference type="EMBL" id="PVTF01000002">
    <property type="protein sequence ID" value="PRY44553.1"/>
    <property type="molecule type" value="Genomic_DNA"/>
</dbReference>
<evidence type="ECO:0000313" key="2">
    <source>
        <dbReference type="Proteomes" id="UP000239494"/>
    </source>
</evidence>
<evidence type="ECO:0000313" key="1">
    <source>
        <dbReference type="EMBL" id="PRY44553.1"/>
    </source>
</evidence>
<organism evidence="1 2">
    <name type="scientific">Umezawaea tangerina</name>
    <dbReference type="NCBI Taxonomy" id="84725"/>
    <lineage>
        <taxon>Bacteria</taxon>
        <taxon>Bacillati</taxon>
        <taxon>Actinomycetota</taxon>
        <taxon>Actinomycetes</taxon>
        <taxon>Pseudonocardiales</taxon>
        <taxon>Pseudonocardiaceae</taxon>
        <taxon>Umezawaea</taxon>
    </lineage>
</organism>
<name>A0A2T0TFZ4_9PSEU</name>
<reference evidence="1 2" key="1">
    <citation type="submission" date="2018-03" db="EMBL/GenBank/DDBJ databases">
        <title>Genomic Encyclopedia of Archaeal and Bacterial Type Strains, Phase II (KMG-II): from individual species to whole genera.</title>
        <authorList>
            <person name="Goeker M."/>
        </authorList>
    </citation>
    <scope>NUCLEOTIDE SEQUENCE [LARGE SCALE GENOMIC DNA]</scope>
    <source>
        <strain evidence="1 2">DSM 44720</strain>
    </source>
</reference>
<gene>
    <name evidence="1" type="ORF">CLV43_102118</name>
</gene>
<comment type="caution">
    <text evidence="1">The sequence shown here is derived from an EMBL/GenBank/DDBJ whole genome shotgun (WGS) entry which is preliminary data.</text>
</comment>
<dbReference type="Proteomes" id="UP000239494">
    <property type="component" value="Unassembled WGS sequence"/>
</dbReference>
<sequence>MTGGYRVDPDELTAFAGRLDESAEEVRAAAAALEEPLGDLGPEGVTRAVELLVAEWAAVLRDVGLDAVADGLRAVGETYRRADELPRG</sequence>
<accession>A0A2T0TFZ4</accession>
<keyword evidence="2" id="KW-1185">Reference proteome</keyword>
<protein>
    <submittedName>
        <fullName evidence="1">Uncharacterized protein YukE</fullName>
    </submittedName>
</protein>
<proteinExistence type="predicted"/>
<dbReference type="AlphaFoldDB" id="A0A2T0TFZ4"/>